<evidence type="ECO:0000313" key="1">
    <source>
        <dbReference type="EMBL" id="KAK8375392.1"/>
    </source>
</evidence>
<evidence type="ECO:0008006" key="3">
    <source>
        <dbReference type="Google" id="ProtNLM"/>
    </source>
</evidence>
<comment type="caution">
    <text evidence="1">The sequence shown here is derived from an EMBL/GenBank/DDBJ whole genome shotgun (WGS) entry which is preliminary data.</text>
</comment>
<keyword evidence="2" id="KW-1185">Reference proteome</keyword>
<name>A0AAW0SKZ2_SCYPA</name>
<dbReference type="EMBL" id="JARAKH010000049">
    <property type="protein sequence ID" value="KAK8375392.1"/>
    <property type="molecule type" value="Genomic_DNA"/>
</dbReference>
<dbReference type="AlphaFoldDB" id="A0AAW0SKZ2"/>
<evidence type="ECO:0000313" key="2">
    <source>
        <dbReference type="Proteomes" id="UP001487740"/>
    </source>
</evidence>
<dbReference type="Proteomes" id="UP001487740">
    <property type="component" value="Unassembled WGS sequence"/>
</dbReference>
<organism evidence="1 2">
    <name type="scientific">Scylla paramamosain</name>
    <name type="common">Mud crab</name>
    <dbReference type="NCBI Taxonomy" id="85552"/>
    <lineage>
        <taxon>Eukaryota</taxon>
        <taxon>Metazoa</taxon>
        <taxon>Ecdysozoa</taxon>
        <taxon>Arthropoda</taxon>
        <taxon>Crustacea</taxon>
        <taxon>Multicrustacea</taxon>
        <taxon>Malacostraca</taxon>
        <taxon>Eumalacostraca</taxon>
        <taxon>Eucarida</taxon>
        <taxon>Decapoda</taxon>
        <taxon>Pleocyemata</taxon>
        <taxon>Brachyura</taxon>
        <taxon>Eubrachyura</taxon>
        <taxon>Portunoidea</taxon>
        <taxon>Portunidae</taxon>
        <taxon>Portuninae</taxon>
        <taxon>Scylla</taxon>
    </lineage>
</organism>
<gene>
    <name evidence="1" type="ORF">O3P69_008323</name>
</gene>
<sequence length="119" mass="12877">MIKQAGPSGHAALLAFSNASYNSPSSSEAWKQADIAPIPKPKELGAYGPIFSSLDRQDHGEEVVMGVSLFIYVDDITLLAVGRRHKPNAKTALTLLYSRCQDLGLKLNLNKTKAMSFGE</sequence>
<proteinExistence type="predicted"/>
<reference evidence="1 2" key="1">
    <citation type="submission" date="2023-03" db="EMBL/GenBank/DDBJ databases">
        <title>High-quality genome of Scylla paramamosain provides insights in environmental adaptation.</title>
        <authorList>
            <person name="Zhang L."/>
        </authorList>
    </citation>
    <scope>NUCLEOTIDE SEQUENCE [LARGE SCALE GENOMIC DNA]</scope>
    <source>
        <strain evidence="1">LZ_2023a</strain>
        <tissue evidence="1">Muscle</tissue>
    </source>
</reference>
<accession>A0AAW0SKZ2</accession>
<protein>
    <recommendedName>
        <fullName evidence="3">Reverse transcriptase domain-containing protein</fullName>
    </recommendedName>
</protein>